<dbReference type="AlphaFoldDB" id="A0A251X446"/>
<dbReference type="SUPFAM" id="SSF52821">
    <property type="entry name" value="Rhodanese/Cell cycle control phosphatase"/>
    <property type="match status" value="1"/>
</dbReference>
<name>A0A251X446_9GAMM</name>
<dbReference type="Gene3D" id="3.40.250.10">
    <property type="entry name" value="Rhodanese-like domain"/>
    <property type="match status" value="1"/>
</dbReference>
<comment type="caution">
    <text evidence="3">The sequence shown here is derived from an EMBL/GenBank/DDBJ whole genome shotgun (WGS) entry which is preliminary data.</text>
</comment>
<sequence>MTRILMAVSAFALLFSAHLQAEVIHINNAQLQELLDQNIPLIDVRTPPEWKQTGVVEGSHLMMFFDEKGQADVGGWLDQFSAIVVDKEQPVVLICRSGNRTARIAHFLSEQLGYDKIYNVQLGIRDWIREGLPTVAPSEQ</sequence>
<dbReference type="Pfam" id="PF00581">
    <property type="entry name" value="Rhodanese"/>
    <property type="match status" value="1"/>
</dbReference>
<evidence type="ECO:0000313" key="4">
    <source>
        <dbReference type="Proteomes" id="UP000194798"/>
    </source>
</evidence>
<dbReference type="Proteomes" id="UP000194798">
    <property type="component" value="Unassembled WGS sequence"/>
</dbReference>
<dbReference type="PANTHER" id="PTHR43031:SF1">
    <property type="entry name" value="PYRIDINE NUCLEOTIDE-DISULPHIDE OXIDOREDUCTASE"/>
    <property type="match status" value="1"/>
</dbReference>
<feature type="signal peptide" evidence="1">
    <location>
        <begin position="1"/>
        <end position="21"/>
    </location>
</feature>
<dbReference type="PANTHER" id="PTHR43031">
    <property type="entry name" value="FAD-DEPENDENT OXIDOREDUCTASE"/>
    <property type="match status" value="1"/>
</dbReference>
<dbReference type="OrthoDB" id="7835227at2"/>
<dbReference type="InterPro" id="IPR050229">
    <property type="entry name" value="GlpE_sulfurtransferase"/>
</dbReference>
<dbReference type="CDD" id="cd00158">
    <property type="entry name" value="RHOD"/>
    <property type="match status" value="1"/>
</dbReference>
<keyword evidence="1" id="KW-0732">Signal</keyword>
<evidence type="ECO:0000313" key="3">
    <source>
        <dbReference type="EMBL" id="OUD12264.1"/>
    </source>
</evidence>
<dbReference type="RefSeq" id="WP_086489214.1">
    <property type="nucleotide sequence ID" value="NZ_MSLT01000023.1"/>
</dbReference>
<proteinExistence type="predicted"/>
<gene>
    <name evidence="3" type="ORF">TPSD3_14195</name>
</gene>
<keyword evidence="4" id="KW-1185">Reference proteome</keyword>
<dbReference type="PROSITE" id="PS50206">
    <property type="entry name" value="RHODANESE_3"/>
    <property type="match status" value="1"/>
</dbReference>
<feature type="chain" id="PRO_5012377436" description="Rhodanese domain-containing protein" evidence="1">
    <location>
        <begin position="22"/>
        <end position="140"/>
    </location>
</feature>
<dbReference type="EMBL" id="MSLT01000023">
    <property type="protein sequence ID" value="OUD12264.1"/>
    <property type="molecule type" value="Genomic_DNA"/>
</dbReference>
<dbReference type="InterPro" id="IPR001763">
    <property type="entry name" value="Rhodanese-like_dom"/>
</dbReference>
<protein>
    <recommendedName>
        <fullName evidence="2">Rhodanese domain-containing protein</fullName>
    </recommendedName>
</protein>
<feature type="domain" description="Rhodanese" evidence="2">
    <location>
        <begin position="35"/>
        <end position="136"/>
    </location>
</feature>
<evidence type="ECO:0000256" key="1">
    <source>
        <dbReference type="SAM" id="SignalP"/>
    </source>
</evidence>
<evidence type="ECO:0000259" key="2">
    <source>
        <dbReference type="PROSITE" id="PS50206"/>
    </source>
</evidence>
<organism evidence="3 4">
    <name type="scientific">Thioflexithrix psekupsensis</name>
    <dbReference type="NCBI Taxonomy" id="1570016"/>
    <lineage>
        <taxon>Bacteria</taxon>
        <taxon>Pseudomonadati</taxon>
        <taxon>Pseudomonadota</taxon>
        <taxon>Gammaproteobacteria</taxon>
        <taxon>Thiotrichales</taxon>
        <taxon>Thioflexithrix</taxon>
    </lineage>
</organism>
<accession>A0A251X446</accession>
<dbReference type="SMART" id="SM00450">
    <property type="entry name" value="RHOD"/>
    <property type="match status" value="1"/>
</dbReference>
<reference evidence="3 4" key="1">
    <citation type="submission" date="2016-12" db="EMBL/GenBank/DDBJ databases">
        <title>Thioflexothrix psekupsii D3 genome sequencing and assembly.</title>
        <authorList>
            <person name="Fomenkov A."/>
            <person name="Vincze T."/>
            <person name="Grabovich M."/>
            <person name="Anton B.P."/>
            <person name="Dubinina G."/>
            <person name="Orlova M."/>
            <person name="Belousova E."/>
            <person name="Roberts R.J."/>
        </authorList>
    </citation>
    <scope>NUCLEOTIDE SEQUENCE [LARGE SCALE GENOMIC DNA]</scope>
    <source>
        <strain evidence="3">D3</strain>
    </source>
</reference>
<dbReference type="InterPro" id="IPR036873">
    <property type="entry name" value="Rhodanese-like_dom_sf"/>
</dbReference>